<comment type="caution">
    <text evidence="1">The sequence shown here is derived from an EMBL/GenBank/DDBJ whole genome shotgun (WGS) entry which is preliminary data.</text>
</comment>
<keyword evidence="2" id="KW-1185">Reference proteome</keyword>
<gene>
    <name evidence="1" type="ORF">BDR25DRAFT_352476</name>
</gene>
<dbReference type="Proteomes" id="UP000799755">
    <property type="component" value="Unassembled WGS sequence"/>
</dbReference>
<name>A0ACB6R591_9PLEO</name>
<proteinExistence type="predicted"/>
<sequence>MPGVGGTNYQGGCAVPFSPSEQYMKRYCYFFYRLLLPALLHGNFWLWIRPHCRLKVDDRHGEETIKRFTTESARSKNHLVIGMYHRRSWIDSGILGLCIPSPEVQQPESGLIWIKELEGKFALSSRILSCHFSSLWRSYAQDPLPTCYLNGGKKVKKATPPRLERAQAHVVRANNGTNVSIYRIHIHAGNQHTMSAPHCQTSAACRQKVEMRVSTAVFQRRLPPSPRRLQQAGTVARIEKADVAAKQLWLLPIVGVLLPANVPSTAALHILIPSASTIVDEPARLIKDKPYLGETDSTITKSHMASSGTLGDRTTSDRAMLRIVSKEDTRAKQSYQVSVEVCKISRVRTCQSSVRLGHG</sequence>
<dbReference type="EMBL" id="MU003499">
    <property type="protein sequence ID" value="KAF2474008.1"/>
    <property type="molecule type" value="Genomic_DNA"/>
</dbReference>
<reference evidence="1" key="1">
    <citation type="journal article" date="2020" name="Stud. Mycol.">
        <title>101 Dothideomycetes genomes: a test case for predicting lifestyles and emergence of pathogens.</title>
        <authorList>
            <person name="Haridas S."/>
            <person name="Albert R."/>
            <person name="Binder M."/>
            <person name="Bloem J."/>
            <person name="Labutti K."/>
            <person name="Salamov A."/>
            <person name="Andreopoulos B."/>
            <person name="Baker S."/>
            <person name="Barry K."/>
            <person name="Bills G."/>
            <person name="Bluhm B."/>
            <person name="Cannon C."/>
            <person name="Castanera R."/>
            <person name="Culley D."/>
            <person name="Daum C."/>
            <person name="Ezra D."/>
            <person name="Gonzalez J."/>
            <person name="Henrissat B."/>
            <person name="Kuo A."/>
            <person name="Liang C."/>
            <person name="Lipzen A."/>
            <person name="Lutzoni F."/>
            <person name="Magnuson J."/>
            <person name="Mondo S."/>
            <person name="Nolan M."/>
            <person name="Ohm R."/>
            <person name="Pangilinan J."/>
            <person name="Park H.-J."/>
            <person name="Ramirez L."/>
            <person name="Alfaro M."/>
            <person name="Sun H."/>
            <person name="Tritt A."/>
            <person name="Yoshinaga Y."/>
            <person name="Zwiers L.-H."/>
            <person name="Turgeon B."/>
            <person name="Goodwin S."/>
            <person name="Spatafora J."/>
            <person name="Crous P."/>
            <person name="Grigoriev I."/>
        </authorList>
    </citation>
    <scope>NUCLEOTIDE SEQUENCE</scope>
    <source>
        <strain evidence="1">ATCC 200398</strain>
    </source>
</reference>
<evidence type="ECO:0000313" key="1">
    <source>
        <dbReference type="EMBL" id="KAF2474008.1"/>
    </source>
</evidence>
<evidence type="ECO:0000313" key="2">
    <source>
        <dbReference type="Proteomes" id="UP000799755"/>
    </source>
</evidence>
<organism evidence="1 2">
    <name type="scientific">Lindgomyces ingoldianus</name>
    <dbReference type="NCBI Taxonomy" id="673940"/>
    <lineage>
        <taxon>Eukaryota</taxon>
        <taxon>Fungi</taxon>
        <taxon>Dikarya</taxon>
        <taxon>Ascomycota</taxon>
        <taxon>Pezizomycotina</taxon>
        <taxon>Dothideomycetes</taxon>
        <taxon>Pleosporomycetidae</taxon>
        <taxon>Pleosporales</taxon>
        <taxon>Lindgomycetaceae</taxon>
        <taxon>Lindgomyces</taxon>
    </lineage>
</organism>
<accession>A0ACB6R591</accession>
<protein>
    <submittedName>
        <fullName evidence="1">Uncharacterized protein</fullName>
    </submittedName>
</protein>